<evidence type="ECO:0000256" key="7">
    <source>
        <dbReference type="ARBA" id="ARBA00047899"/>
    </source>
</evidence>
<dbReference type="Gene3D" id="1.10.510.10">
    <property type="entry name" value="Transferase(Phosphotransferase) domain 1"/>
    <property type="match status" value="1"/>
</dbReference>
<dbReference type="GO" id="GO:0004674">
    <property type="term" value="F:protein serine/threonine kinase activity"/>
    <property type="evidence" value="ECO:0007669"/>
    <property type="project" value="UniProtKB-KW"/>
</dbReference>
<keyword evidence="6" id="KW-0067">ATP-binding</keyword>
<keyword evidence="2" id="KW-0723">Serine/threonine-protein kinase</keyword>
<protein>
    <recommendedName>
        <fullName evidence="1">non-specific serine/threonine protein kinase</fullName>
        <ecNumber evidence="1">2.7.11.1</ecNumber>
    </recommendedName>
</protein>
<dbReference type="PROSITE" id="PS50011">
    <property type="entry name" value="PROTEIN_KINASE_DOM"/>
    <property type="match status" value="1"/>
</dbReference>
<dbReference type="InterPro" id="IPR011009">
    <property type="entry name" value="Kinase-like_dom_sf"/>
</dbReference>
<dbReference type="GO" id="GO:0005794">
    <property type="term" value="C:Golgi apparatus"/>
    <property type="evidence" value="ECO:0007669"/>
    <property type="project" value="TreeGrafter"/>
</dbReference>
<evidence type="ECO:0000256" key="5">
    <source>
        <dbReference type="ARBA" id="ARBA00022777"/>
    </source>
</evidence>
<proteinExistence type="predicted"/>
<gene>
    <name evidence="10" type="ORF">LOD99_14012</name>
</gene>
<keyword evidence="3" id="KW-0808">Transferase</keyword>
<keyword evidence="5 10" id="KW-0418">Kinase</keyword>
<dbReference type="EMBL" id="JAKMXF010000033">
    <property type="protein sequence ID" value="KAI6660426.1"/>
    <property type="molecule type" value="Genomic_DNA"/>
</dbReference>
<dbReference type="PIRSF" id="PIRSF000654">
    <property type="entry name" value="Integrin-linked_kinase"/>
    <property type="match status" value="1"/>
</dbReference>
<dbReference type="Pfam" id="PF00069">
    <property type="entry name" value="Pkinase"/>
    <property type="match status" value="1"/>
</dbReference>
<comment type="caution">
    <text evidence="10">The sequence shown here is derived from an EMBL/GenBank/DDBJ whole genome shotgun (WGS) entry which is preliminary data.</text>
</comment>
<evidence type="ECO:0000256" key="2">
    <source>
        <dbReference type="ARBA" id="ARBA00022527"/>
    </source>
</evidence>
<dbReference type="SMART" id="SM00220">
    <property type="entry name" value="S_TKc"/>
    <property type="match status" value="1"/>
</dbReference>
<dbReference type="InterPro" id="IPR000719">
    <property type="entry name" value="Prot_kinase_dom"/>
</dbReference>
<evidence type="ECO:0000313" key="11">
    <source>
        <dbReference type="Proteomes" id="UP001165289"/>
    </source>
</evidence>
<dbReference type="AlphaFoldDB" id="A0AAV7KG96"/>
<dbReference type="PROSITE" id="PS00108">
    <property type="entry name" value="PROTEIN_KINASE_ST"/>
    <property type="match status" value="1"/>
</dbReference>
<dbReference type="PANTHER" id="PTHR45998">
    <property type="entry name" value="SERINE/THREONINE-PROTEIN KINASE 16"/>
    <property type="match status" value="1"/>
</dbReference>
<accession>A0AAV7KG96</accession>
<dbReference type="PANTHER" id="PTHR45998:SF2">
    <property type="entry name" value="SERINE_THREONINE-PROTEIN KINASE 16"/>
    <property type="match status" value="1"/>
</dbReference>
<keyword evidence="4" id="KW-0547">Nucleotide-binding</keyword>
<feature type="domain" description="Protein kinase" evidence="9">
    <location>
        <begin position="21"/>
        <end position="300"/>
    </location>
</feature>
<dbReference type="GO" id="GO:0005524">
    <property type="term" value="F:ATP binding"/>
    <property type="evidence" value="ECO:0007669"/>
    <property type="project" value="UniProtKB-KW"/>
</dbReference>
<name>A0AAV7KG96_9METZ</name>
<dbReference type="Proteomes" id="UP001165289">
    <property type="component" value="Unassembled WGS sequence"/>
</dbReference>
<reference evidence="10 11" key="1">
    <citation type="journal article" date="2023" name="BMC Biol.">
        <title>The compact genome of the sponge Oopsacas minuta (Hexactinellida) is lacking key metazoan core genes.</title>
        <authorList>
            <person name="Santini S."/>
            <person name="Schenkelaars Q."/>
            <person name="Jourda C."/>
            <person name="Duchesne M."/>
            <person name="Belahbib H."/>
            <person name="Rocher C."/>
            <person name="Selva M."/>
            <person name="Riesgo A."/>
            <person name="Vervoort M."/>
            <person name="Leys S.P."/>
            <person name="Kodjabachian L."/>
            <person name="Le Bivic A."/>
            <person name="Borchiellini C."/>
            <person name="Claverie J.M."/>
            <person name="Renard E."/>
        </authorList>
    </citation>
    <scope>NUCLEOTIDE SEQUENCE [LARGE SCALE GENOMIC DNA]</scope>
    <source>
        <strain evidence="10">SPO-2</strain>
    </source>
</reference>
<comment type="catalytic activity">
    <reaction evidence="8">
        <text>L-seryl-[protein] + ATP = O-phospho-L-seryl-[protein] + ADP + H(+)</text>
        <dbReference type="Rhea" id="RHEA:17989"/>
        <dbReference type="Rhea" id="RHEA-COMP:9863"/>
        <dbReference type="Rhea" id="RHEA-COMP:11604"/>
        <dbReference type="ChEBI" id="CHEBI:15378"/>
        <dbReference type="ChEBI" id="CHEBI:29999"/>
        <dbReference type="ChEBI" id="CHEBI:30616"/>
        <dbReference type="ChEBI" id="CHEBI:83421"/>
        <dbReference type="ChEBI" id="CHEBI:456216"/>
        <dbReference type="EC" id="2.7.11.1"/>
    </reaction>
</comment>
<comment type="catalytic activity">
    <reaction evidence="7">
        <text>L-threonyl-[protein] + ATP = O-phospho-L-threonyl-[protein] + ADP + H(+)</text>
        <dbReference type="Rhea" id="RHEA:46608"/>
        <dbReference type="Rhea" id="RHEA-COMP:11060"/>
        <dbReference type="Rhea" id="RHEA-COMP:11605"/>
        <dbReference type="ChEBI" id="CHEBI:15378"/>
        <dbReference type="ChEBI" id="CHEBI:30013"/>
        <dbReference type="ChEBI" id="CHEBI:30616"/>
        <dbReference type="ChEBI" id="CHEBI:61977"/>
        <dbReference type="ChEBI" id="CHEBI:456216"/>
        <dbReference type="EC" id="2.7.11.1"/>
    </reaction>
</comment>
<dbReference type="EC" id="2.7.11.1" evidence="1"/>
<evidence type="ECO:0000256" key="8">
    <source>
        <dbReference type="ARBA" id="ARBA00048679"/>
    </source>
</evidence>
<sequence length="302" mass="33990">MGGWISFLFGFNRLQVGEVNYRVVRRIGEGAFSFVDLVADPTGRQLALKRIEIAYEEQENAVLHEISIHQKLTHPNILSLLNHDFLKRSNNSQEARLVFPYYSRGTIQNWIDPNVREGADQKVLDKKQLLIITLSISICNGLEYMHSLTPPLAHRDLKPDNVLLPDDMSHAVLMDLGSVREAEVRINNRQEALVLQERAAQESTATFRAPELFDCPSPGLITAKTDVWSLGCTIYTMAYGEPPFDGTVMSTLSGRLCIPTAQRGGRYSQGFGELLRWILALDPDIRPGVLMVNTRLREMIAN</sequence>
<dbReference type="InterPro" id="IPR008271">
    <property type="entry name" value="Ser/Thr_kinase_AS"/>
</dbReference>
<evidence type="ECO:0000259" key="9">
    <source>
        <dbReference type="PROSITE" id="PS50011"/>
    </source>
</evidence>
<organism evidence="10 11">
    <name type="scientific">Oopsacas minuta</name>
    <dbReference type="NCBI Taxonomy" id="111878"/>
    <lineage>
        <taxon>Eukaryota</taxon>
        <taxon>Metazoa</taxon>
        <taxon>Porifera</taxon>
        <taxon>Hexactinellida</taxon>
        <taxon>Hexasterophora</taxon>
        <taxon>Lyssacinosida</taxon>
        <taxon>Leucopsacidae</taxon>
        <taxon>Oopsacas</taxon>
    </lineage>
</organism>
<evidence type="ECO:0000256" key="3">
    <source>
        <dbReference type="ARBA" id="ARBA00022679"/>
    </source>
</evidence>
<evidence type="ECO:0000256" key="4">
    <source>
        <dbReference type="ARBA" id="ARBA00022741"/>
    </source>
</evidence>
<evidence type="ECO:0000256" key="6">
    <source>
        <dbReference type="ARBA" id="ARBA00022840"/>
    </source>
</evidence>
<evidence type="ECO:0000256" key="1">
    <source>
        <dbReference type="ARBA" id="ARBA00012513"/>
    </source>
</evidence>
<dbReference type="InterPro" id="IPR052239">
    <property type="entry name" value="Ser/Thr-specific_kinases"/>
</dbReference>
<keyword evidence="11" id="KW-1185">Reference proteome</keyword>
<dbReference type="SUPFAM" id="SSF56112">
    <property type="entry name" value="Protein kinase-like (PK-like)"/>
    <property type="match status" value="1"/>
</dbReference>
<evidence type="ECO:0000313" key="10">
    <source>
        <dbReference type="EMBL" id="KAI6660426.1"/>
    </source>
</evidence>